<dbReference type="AlphaFoldDB" id="A0A1G2BRK6"/>
<keyword evidence="1" id="KW-0472">Membrane</keyword>
<feature type="transmembrane region" description="Helical" evidence="1">
    <location>
        <begin position="12"/>
        <end position="34"/>
    </location>
</feature>
<comment type="caution">
    <text evidence="2">The sequence shown here is derived from an EMBL/GenBank/DDBJ whole genome shotgun (WGS) entry which is preliminary data.</text>
</comment>
<name>A0A1G2BRK6_9BACT</name>
<feature type="transmembrane region" description="Helical" evidence="1">
    <location>
        <begin position="131"/>
        <end position="151"/>
    </location>
</feature>
<keyword evidence="1" id="KW-1133">Transmembrane helix</keyword>
<reference evidence="2 3" key="1">
    <citation type="journal article" date="2016" name="Nat. Commun.">
        <title>Thousands of microbial genomes shed light on interconnected biogeochemical processes in an aquifer system.</title>
        <authorList>
            <person name="Anantharaman K."/>
            <person name="Brown C.T."/>
            <person name="Hug L.A."/>
            <person name="Sharon I."/>
            <person name="Castelle C.J."/>
            <person name="Probst A.J."/>
            <person name="Thomas B.C."/>
            <person name="Singh A."/>
            <person name="Wilkins M.J."/>
            <person name="Karaoz U."/>
            <person name="Brodie E.L."/>
            <person name="Williams K.H."/>
            <person name="Hubbard S.S."/>
            <person name="Banfield J.F."/>
        </authorList>
    </citation>
    <scope>NUCLEOTIDE SEQUENCE [LARGE SCALE GENOMIC DNA]</scope>
</reference>
<gene>
    <name evidence="2" type="ORF">A3H70_02610</name>
</gene>
<proteinExistence type="predicted"/>
<sequence>MYLTIHAAAGAAIGQFISNPLLAFILGFVSHFILDIIPHGDEGIKHWKWFKTDLGRLAAATLIDFFVLCAVAMYWLIYSPVNVFPGMIYGMAGAVLPDTLWGLHELTGTPLLNWYSKSHSSLHHILKKPLAVQHGFLIQIPLLLAFTWLIINL</sequence>
<organism evidence="2 3">
    <name type="scientific">Candidatus Komeilibacteria bacterium RIFCSPLOWO2_02_FULL_48_11</name>
    <dbReference type="NCBI Taxonomy" id="1798553"/>
    <lineage>
        <taxon>Bacteria</taxon>
        <taxon>Candidatus Komeiliibacteriota</taxon>
    </lineage>
</organism>
<evidence type="ECO:0000313" key="3">
    <source>
        <dbReference type="Proteomes" id="UP000178109"/>
    </source>
</evidence>
<accession>A0A1G2BRK6</accession>
<dbReference type="EMBL" id="MHKO01000037">
    <property type="protein sequence ID" value="OGY91784.1"/>
    <property type="molecule type" value="Genomic_DNA"/>
</dbReference>
<evidence type="ECO:0000313" key="2">
    <source>
        <dbReference type="EMBL" id="OGY91784.1"/>
    </source>
</evidence>
<keyword evidence="1" id="KW-0812">Transmembrane</keyword>
<dbReference type="Proteomes" id="UP000178109">
    <property type="component" value="Unassembled WGS sequence"/>
</dbReference>
<protein>
    <submittedName>
        <fullName evidence="2">Uncharacterized protein</fullName>
    </submittedName>
</protein>
<feature type="transmembrane region" description="Helical" evidence="1">
    <location>
        <begin position="54"/>
        <end position="77"/>
    </location>
</feature>
<evidence type="ECO:0000256" key="1">
    <source>
        <dbReference type="SAM" id="Phobius"/>
    </source>
</evidence>